<protein>
    <recommendedName>
        <fullName evidence="3">Phage tail protein</fullName>
    </recommendedName>
</protein>
<dbReference type="OrthoDB" id="7772034at2"/>
<gene>
    <name evidence="1" type="ORF">A7A09_019250</name>
</gene>
<comment type="caution">
    <text evidence="1">The sequence shown here is derived from an EMBL/GenBank/DDBJ whole genome shotgun (WGS) entry which is preliminary data.</text>
</comment>
<sequence length="150" mass="16411">MAAPIHEEYDELVFEFSTDGGTTWARNCVIMNCEVTRQTNVAESETVQDCDNEALPNKIDRRAQSVSVSFSGTGNWTQTGYNTFLDKFYKGDSTEMLARIGNLAALAGEIEYEQGPIIITSLGQARTKGQVVSASVEITFASTPTRTVKV</sequence>
<dbReference type="AlphaFoldDB" id="A0A3R7PMY4"/>
<dbReference type="Proteomes" id="UP000238137">
    <property type="component" value="Unassembled WGS sequence"/>
</dbReference>
<dbReference type="InterPro" id="IPR011855">
    <property type="entry name" value="Phgtail_TP901_1"/>
</dbReference>
<proteinExistence type="predicted"/>
<accession>A0A3R7PMY4</accession>
<organism evidence="1 2">
    <name type="scientific">Paracoccus methylarcula</name>
    <dbReference type="NCBI Taxonomy" id="72022"/>
    <lineage>
        <taxon>Bacteria</taxon>
        <taxon>Pseudomonadati</taxon>
        <taxon>Pseudomonadota</taxon>
        <taxon>Alphaproteobacteria</taxon>
        <taxon>Rhodobacterales</taxon>
        <taxon>Paracoccaceae</taxon>
        <taxon>Paracoccus</taxon>
    </lineage>
</organism>
<keyword evidence="2" id="KW-1185">Reference proteome</keyword>
<evidence type="ECO:0000313" key="2">
    <source>
        <dbReference type="Proteomes" id="UP000238137"/>
    </source>
</evidence>
<dbReference type="RefSeq" id="WP_106692968.1">
    <property type="nucleotide sequence ID" value="NZ_PXNQ02000015.1"/>
</dbReference>
<evidence type="ECO:0000313" key="1">
    <source>
        <dbReference type="EMBL" id="RNF32951.1"/>
    </source>
</evidence>
<reference evidence="1" key="1">
    <citation type="submission" date="2018-05" db="EMBL/GenBank/DDBJ databases">
        <title>Reclassification of Methylarcula marina and Methylarcula terricola as Paracoccus methylarcula sp.nov., comb.nov. and Paracoccus terricola comb.nov.</title>
        <authorList>
            <person name="Shmareva M.N."/>
            <person name="Doronina N.V."/>
            <person name="Vasilenko O.V."/>
            <person name="Tarlachkov S.V."/>
            <person name="Trotsenko Y.A."/>
        </authorList>
    </citation>
    <scope>NUCLEOTIDE SEQUENCE [LARGE SCALE GENOMIC DNA]</scope>
    <source>
        <strain evidence="1">VKM B-2159</strain>
    </source>
</reference>
<name>A0A3R7PMY4_9RHOB</name>
<evidence type="ECO:0008006" key="3">
    <source>
        <dbReference type="Google" id="ProtNLM"/>
    </source>
</evidence>
<dbReference type="Pfam" id="PF06199">
    <property type="entry name" value="Phage_tail_2"/>
    <property type="match status" value="1"/>
</dbReference>
<dbReference type="EMBL" id="PXNQ02000015">
    <property type="protein sequence ID" value="RNF32951.1"/>
    <property type="molecule type" value="Genomic_DNA"/>
</dbReference>